<dbReference type="GO" id="GO:0005576">
    <property type="term" value="C:extracellular region"/>
    <property type="evidence" value="ECO:0007669"/>
    <property type="project" value="UniProtKB-SubCell"/>
</dbReference>
<dbReference type="SUPFAM" id="SSF53474">
    <property type="entry name" value="alpha/beta-Hydrolases"/>
    <property type="match status" value="1"/>
</dbReference>
<evidence type="ECO:0000256" key="1">
    <source>
        <dbReference type="ARBA" id="ARBA00004613"/>
    </source>
</evidence>
<dbReference type="Gene3D" id="3.40.50.1820">
    <property type="entry name" value="alpha/beta hydrolase"/>
    <property type="match status" value="1"/>
</dbReference>
<reference evidence="12 13" key="1">
    <citation type="journal article" date="2010" name="Nat. Biotechnol.">
        <title>Genome sequence of the model mushroom Schizophyllum commune.</title>
        <authorList>
            <person name="Ohm R.A."/>
            <person name="de Jong J.F."/>
            <person name="Lugones L.G."/>
            <person name="Aerts A."/>
            <person name="Kothe E."/>
            <person name="Stajich J.E."/>
            <person name="de Vries R.P."/>
            <person name="Record E."/>
            <person name="Levasseur A."/>
            <person name="Baker S.E."/>
            <person name="Bartholomew K.A."/>
            <person name="Coutinho P.M."/>
            <person name="Erdmann S."/>
            <person name="Fowler T.J."/>
            <person name="Gathman A.C."/>
            <person name="Lombard V."/>
            <person name="Henrissat B."/>
            <person name="Knabe N."/>
            <person name="Kuees U."/>
            <person name="Lilly W.W."/>
            <person name="Lindquist E."/>
            <person name="Lucas S."/>
            <person name="Magnuson J.K."/>
            <person name="Piumi F."/>
            <person name="Raudaskoski M."/>
            <person name="Salamov A."/>
            <person name="Schmutz J."/>
            <person name="Schwarze F.W.M.R."/>
            <person name="vanKuyk P.A."/>
            <person name="Horton J.S."/>
            <person name="Grigoriev I.V."/>
            <person name="Woesten H.A.B."/>
        </authorList>
    </citation>
    <scope>NUCLEOTIDE SEQUENCE [LARGE SCALE GENOMIC DNA]</scope>
    <source>
        <strain evidence="13">H4-8 / FGSC 9210</strain>
    </source>
</reference>
<evidence type="ECO:0000256" key="9">
    <source>
        <dbReference type="ARBA" id="ARBA00034075"/>
    </source>
</evidence>
<evidence type="ECO:0000256" key="5">
    <source>
        <dbReference type="ARBA" id="ARBA00022729"/>
    </source>
</evidence>
<evidence type="ECO:0000256" key="6">
    <source>
        <dbReference type="ARBA" id="ARBA00022801"/>
    </source>
</evidence>
<comment type="subcellular location">
    <subcellularLocation>
        <location evidence="1">Secreted</location>
    </subcellularLocation>
</comment>
<dbReference type="Proteomes" id="UP000007431">
    <property type="component" value="Unassembled WGS sequence"/>
</dbReference>
<dbReference type="InterPro" id="IPR001375">
    <property type="entry name" value="Peptidase_S9_cat"/>
</dbReference>
<dbReference type="KEGG" id="scm:SCHCO_02627867"/>
<dbReference type="OrthoDB" id="424610at2759"/>
<dbReference type="InterPro" id="IPR029058">
    <property type="entry name" value="AB_hydrolase_fold"/>
</dbReference>
<evidence type="ECO:0000259" key="11">
    <source>
        <dbReference type="Pfam" id="PF00326"/>
    </source>
</evidence>
<dbReference type="HOGENOM" id="CLU_027551_3_1_1"/>
<keyword evidence="6" id="KW-0378">Hydrolase</keyword>
<evidence type="ECO:0000313" key="12">
    <source>
        <dbReference type="EMBL" id="EFI96210.1"/>
    </source>
</evidence>
<dbReference type="VEuPathDB" id="FungiDB:SCHCODRAFT_02627867"/>
<accession>D8Q6C5</accession>
<protein>
    <recommendedName>
        <fullName evidence="2">feruloyl esterase</fullName>
        <ecNumber evidence="2">3.1.1.73</ecNumber>
    </recommendedName>
</protein>
<dbReference type="GO" id="GO:0030600">
    <property type="term" value="F:feruloyl esterase activity"/>
    <property type="evidence" value="ECO:0007669"/>
    <property type="project" value="UniProtKB-EC"/>
</dbReference>
<dbReference type="OMA" id="IAFTMEM"/>
<feature type="domain" description="Peptidase S9 prolyl oligopeptidase catalytic" evidence="11">
    <location>
        <begin position="110"/>
        <end position="187"/>
    </location>
</feature>
<keyword evidence="5 10" id="KW-0732">Signal</keyword>
<keyword evidence="4" id="KW-0858">Xylan degradation</keyword>
<keyword evidence="3" id="KW-0964">Secreted</keyword>
<dbReference type="GO" id="GO:0008236">
    <property type="term" value="F:serine-type peptidase activity"/>
    <property type="evidence" value="ECO:0007669"/>
    <property type="project" value="InterPro"/>
</dbReference>
<evidence type="ECO:0000256" key="3">
    <source>
        <dbReference type="ARBA" id="ARBA00022525"/>
    </source>
</evidence>
<gene>
    <name evidence="12" type="ORF">SCHCODRAFT_257564</name>
</gene>
<evidence type="ECO:0000256" key="2">
    <source>
        <dbReference type="ARBA" id="ARBA00013091"/>
    </source>
</evidence>
<feature type="chain" id="PRO_5032906062" description="feruloyl esterase" evidence="10">
    <location>
        <begin position="33"/>
        <end position="336"/>
    </location>
</feature>
<dbReference type="InParanoid" id="D8Q6C5"/>
<keyword evidence="8" id="KW-0624">Polysaccharide degradation</keyword>
<organism evidence="13">
    <name type="scientific">Schizophyllum commune (strain H4-8 / FGSC 9210)</name>
    <name type="common">Split gill fungus</name>
    <dbReference type="NCBI Taxonomy" id="578458"/>
    <lineage>
        <taxon>Eukaryota</taxon>
        <taxon>Fungi</taxon>
        <taxon>Dikarya</taxon>
        <taxon>Basidiomycota</taxon>
        <taxon>Agaricomycotina</taxon>
        <taxon>Agaricomycetes</taxon>
        <taxon>Agaricomycetidae</taxon>
        <taxon>Agaricales</taxon>
        <taxon>Schizophyllaceae</taxon>
        <taxon>Schizophyllum</taxon>
    </lineage>
</organism>
<evidence type="ECO:0000256" key="7">
    <source>
        <dbReference type="ARBA" id="ARBA00023277"/>
    </source>
</evidence>
<dbReference type="GO" id="GO:0006508">
    <property type="term" value="P:proteolysis"/>
    <property type="evidence" value="ECO:0007669"/>
    <property type="project" value="InterPro"/>
</dbReference>
<dbReference type="eggNOG" id="ENOG502SBTI">
    <property type="taxonomic scope" value="Eukaryota"/>
</dbReference>
<dbReference type="EC" id="3.1.1.73" evidence="2"/>
<feature type="signal peptide" evidence="10">
    <location>
        <begin position="1"/>
        <end position="32"/>
    </location>
</feature>
<name>D8Q6C5_SCHCM</name>
<evidence type="ECO:0000256" key="4">
    <source>
        <dbReference type="ARBA" id="ARBA00022651"/>
    </source>
</evidence>
<dbReference type="GeneID" id="9589221"/>
<dbReference type="EMBL" id="GL377307">
    <property type="protein sequence ID" value="EFI96210.1"/>
    <property type="molecule type" value="Genomic_DNA"/>
</dbReference>
<dbReference type="InterPro" id="IPR043595">
    <property type="entry name" value="FaeB/C/D"/>
</dbReference>
<evidence type="ECO:0000256" key="10">
    <source>
        <dbReference type="SAM" id="SignalP"/>
    </source>
</evidence>
<dbReference type="GO" id="GO:0045493">
    <property type="term" value="P:xylan catabolic process"/>
    <property type="evidence" value="ECO:0007669"/>
    <property type="project" value="UniProtKB-KW"/>
</dbReference>
<keyword evidence="7" id="KW-0119">Carbohydrate metabolism</keyword>
<dbReference type="Pfam" id="PF00326">
    <property type="entry name" value="Peptidase_S9"/>
    <property type="match status" value="1"/>
</dbReference>
<dbReference type="PANTHER" id="PTHR38050:SF2">
    <property type="entry name" value="FERULOYL ESTERASE C-RELATED"/>
    <property type="match status" value="1"/>
</dbReference>
<proteinExistence type="predicted"/>
<dbReference type="RefSeq" id="XP_003031113.1">
    <property type="nucleotide sequence ID" value="XM_003031067.1"/>
</dbReference>
<sequence length="336" mass="36260">MVSASCSTRRSAPAAALVLASLLSLLAQPALAAPSAIDSRASKSSGCGSKSSWDFNDNNHHMHHTTVAGNKRKYLVHLPDDYDADSSSPVVLSFHGVAGNSFGQEGDSQLSYHRQRLADKGIIAVYPQGLDGKGGGASWDGAPYAESDADDIDFVHAILDELSDNLCVDTSRIYASGFSNGGGFTHLLACTPSINKRVAAFGMASGAYYPASHPGSKCDPGRKVPVLLTHGDGDPTVHFQGENPKTKTNLHNLPFISDFAKDWAERNGHERDSYDCSRLNGDDDVHLWTWGNDGDAGQVRRYRVLGMTHMWPSRPHNAPFNLSEEVLLPFFGQYTL</sequence>
<dbReference type="AlphaFoldDB" id="D8Q6C5"/>
<evidence type="ECO:0000313" key="13">
    <source>
        <dbReference type="Proteomes" id="UP000007431"/>
    </source>
</evidence>
<comment type="catalytic activity">
    <reaction evidence="9">
        <text>feruloyl-polysaccharide + H2O = ferulate + polysaccharide.</text>
        <dbReference type="EC" id="3.1.1.73"/>
    </reaction>
</comment>
<evidence type="ECO:0000256" key="8">
    <source>
        <dbReference type="ARBA" id="ARBA00023326"/>
    </source>
</evidence>
<dbReference type="PANTHER" id="PTHR38050">
    <property type="match status" value="1"/>
</dbReference>
<keyword evidence="13" id="KW-1185">Reference proteome</keyword>